<dbReference type="KEGG" id="afs:AFR_11850"/>
<dbReference type="PROSITE" id="PS01124">
    <property type="entry name" value="HTH_ARAC_FAMILY_2"/>
    <property type="match status" value="1"/>
</dbReference>
<gene>
    <name evidence="5" type="ORF">AFR_11850</name>
</gene>
<name>U5VUY0_9ACTN</name>
<dbReference type="PANTHER" id="PTHR46796:SF6">
    <property type="entry name" value="ARAC SUBFAMILY"/>
    <property type="match status" value="1"/>
</dbReference>
<dbReference type="PROSITE" id="PS00041">
    <property type="entry name" value="HTH_ARAC_FAMILY_1"/>
    <property type="match status" value="1"/>
</dbReference>
<accession>U5VUY0</accession>
<protein>
    <submittedName>
        <fullName evidence="5">AraC family transcriptional regulator</fullName>
    </submittedName>
</protein>
<evidence type="ECO:0000256" key="3">
    <source>
        <dbReference type="ARBA" id="ARBA00023163"/>
    </source>
</evidence>
<dbReference type="Gene3D" id="1.10.10.60">
    <property type="entry name" value="Homeodomain-like"/>
    <property type="match status" value="1"/>
</dbReference>
<dbReference type="OrthoDB" id="9799345at2"/>
<dbReference type="SMART" id="SM00342">
    <property type="entry name" value="HTH_ARAC"/>
    <property type="match status" value="1"/>
</dbReference>
<dbReference type="PANTHER" id="PTHR46796">
    <property type="entry name" value="HTH-TYPE TRANSCRIPTIONAL ACTIVATOR RHAS-RELATED"/>
    <property type="match status" value="1"/>
</dbReference>
<dbReference type="GO" id="GO:0003700">
    <property type="term" value="F:DNA-binding transcription factor activity"/>
    <property type="evidence" value="ECO:0007669"/>
    <property type="project" value="InterPro"/>
</dbReference>
<dbReference type="InterPro" id="IPR018060">
    <property type="entry name" value="HTH_AraC"/>
</dbReference>
<organism evidence="5 6">
    <name type="scientific">Actinoplanes friuliensis DSM 7358</name>
    <dbReference type="NCBI Taxonomy" id="1246995"/>
    <lineage>
        <taxon>Bacteria</taxon>
        <taxon>Bacillati</taxon>
        <taxon>Actinomycetota</taxon>
        <taxon>Actinomycetes</taxon>
        <taxon>Micromonosporales</taxon>
        <taxon>Micromonosporaceae</taxon>
        <taxon>Actinoplanes</taxon>
    </lineage>
</organism>
<dbReference type="HOGENOM" id="CLU_049704_1_1_11"/>
<keyword evidence="2" id="KW-0238">DNA-binding</keyword>
<evidence type="ECO:0000313" key="6">
    <source>
        <dbReference type="Proteomes" id="UP000017746"/>
    </source>
</evidence>
<evidence type="ECO:0000259" key="4">
    <source>
        <dbReference type="PROSITE" id="PS01124"/>
    </source>
</evidence>
<dbReference type="EMBL" id="CP006272">
    <property type="protein sequence ID" value="AGZ40659.1"/>
    <property type="molecule type" value="Genomic_DNA"/>
</dbReference>
<dbReference type="InterPro" id="IPR050204">
    <property type="entry name" value="AraC_XylS_family_regulators"/>
</dbReference>
<dbReference type="Pfam" id="PF12833">
    <property type="entry name" value="HTH_18"/>
    <property type="match status" value="1"/>
</dbReference>
<keyword evidence="1" id="KW-0805">Transcription regulation</keyword>
<keyword evidence="3" id="KW-0804">Transcription</keyword>
<dbReference type="InterPro" id="IPR018062">
    <property type="entry name" value="HTH_AraC-typ_CS"/>
</dbReference>
<evidence type="ECO:0000256" key="1">
    <source>
        <dbReference type="ARBA" id="ARBA00023015"/>
    </source>
</evidence>
<evidence type="ECO:0000256" key="2">
    <source>
        <dbReference type="ARBA" id="ARBA00023125"/>
    </source>
</evidence>
<sequence length="326" mass="35525">MPLVLDTSLLPAAQRAEAVREAMTSSIAPASVAVAPPGHARIAHWVLGPGAEFLHHVSSGHRLTRTSRHLQSDNPERISLGLPVSGAVRMRHRDLPGGDRIGELQLVDLTSPYDFLVEETSTVQALIVDYSHLGVPVDSLRNAIPRLAASPMYELVRRHLLELPGVLDNLQPDPALTFLGSSTVELVRGLIASAADPDASWLRAASTGTLFTRVTEYIRQHQREPDLSAARLAAAHDVSVRTLYAAFAAENEQLGEWVIRGRLREAHRELAECPTATVASIARSWGFANARHFARRFRDEYGISPGEWQHGVSRPAVVTPATNSGR</sequence>
<dbReference type="STRING" id="1246995.AFR_11850"/>
<dbReference type="GO" id="GO:0043565">
    <property type="term" value="F:sequence-specific DNA binding"/>
    <property type="evidence" value="ECO:0007669"/>
    <property type="project" value="InterPro"/>
</dbReference>
<dbReference type="PATRIC" id="fig|1246995.3.peg.2413"/>
<dbReference type="InterPro" id="IPR009057">
    <property type="entry name" value="Homeodomain-like_sf"/>
</dbReference>
<proteinExistence type="predicted"/>
<reference evidence="5 6" key="1">
    <citation type="journal article" date="2014" name="J. Biotechnol.">
        <title>Complete genome sequence of the actinobacterium Actinoplanes friuliensis HAG 010964, producer of the lipopeptide antibiotic friulimycin.</title>
        <authorList>
            <person name="Ruckert C."/>
            <person name="Szczepanowski R."/>
            <person name="Albersmeier A."/>
            <person name="Goesmann A."/>
            <person name="Fischer N."/>
            <person name="Steinkamper A."/>
            <person name="Puhler A."/>
            <person name="Biener R."/>
            <person name="Schwartz D."/>
            <person name="Kalinowski J."/>
        </authorList>
    </citation>
    <scope>NUCLEOTIDE SEQUENCE [LARGE SCALE GENOMIC DNA]</scope>
    <source>
        <strain evidence="5 6">DSM 7358</strain>
    </source>
</reference>
<dbReference type="Proteomes" id="UP000017746">
    <property type="component" value="Chromosome"/>
</dbReference>
<dbReference type="SUPFAM" id="SSF46689">
    <property type="entry name" value="Homeodomain-like"/>
    <property type="match status" value="1"/>
</dbReference>
<evidence type="ECO:0000313" key="5">
    <source>
        <dbReference type="EMBL" id="AGZ40659.1"/>
    </source>
</evidence>
<dbReference type="eggNOG" id="COG2207">
    <property type="taxonomic scope" value="Bacteria"/>
</dbReference>
<dbReference type="PRINTS" id="PR00032">
    <property type="entry name" value="HTHARAC"/>
</dbReference>
<dbReference type="AlphaFoldDB" id="U5VUY0"/>
<dbReference type="InterPro" id="IPR020449">
    <property type="entry name" value="Tscrpt_reg_AraC-type_HTH"/>
</dbReference>
<keyword evidence="6" id="KW-1185">Reference proteome</keyword>
<dbReference type="RefSeq" id="WP_023360716.1">
    <property type="nucleotide sequence ID" value="NC_022657.1"/>
</dbReference>
<feature type="domain" description="HTH araC/xylS-type" evidence="4">
    <location>
        <begin position="212"/>
        <end position="311"/>
    </location>
</feature>